<organism evidence="4 5">
    <name type="scientific">Paenibacillus borealis</name>
    <dbReference type="NCBI Taxonomy" id="160799"/>
    <lineage>
        <taxon>Bacteria</taxon>
        <taxon>Bacillati</taxon>
        <taxon>Bacillota</taxon>
        <taxon>Bacilli</taxon>
        <taxon>Bacillales</taxon>
        <taxon>Paenibacillaceae</taxon>
        <taxon>Paenibacillus</taxon>
    </lineage>
</organism>
<feature type="chain" id="PRO_5046600897" description="GerMN domain-containing protein" evidence="2">
    <location>
        <begin position="27"/>
        <end position="222"/>
    </location>
</feature>
<gene>
    <name evidence="4" type="ORF">BSK56_06350</name>
</gene>
<dbReference type="PROSITE" id="PS51257">
    <property type="entry name" value="PROKAR_LIPOPROTEIN"/>
    <property type="match status" value="1"/>
</dbReference>
<dbReference type="RefSeq" id="WP_076109801.1">
    <property type="nucleotide sequence ID" value="NZ_MPTB01000006.1"/>
</dbReference>
<name>A0ABX3HMM1_PAEBO</name>
<dbReference type="EMBL" id="MPTB01000006">
    <property type="protein sequence ID" value="OMD50782.1"/>
    <property type="molecule type" value="Genomic_DNA"/>
</dbReference>
<feature type="compositionally biased region" description="Low complexity" evidence="1">
    <location>
        <begin position="50"/>
        <end position="63"/>
    </location>
</feature>
<reference evidence="4 5" key="1">
    <citation type="submission" date="2016-10" db="EMBL/GenBank/DDBJ databases">
        <title>Paenibacillus species isolates.</title>
        <authorList>
            <person name="Beno S.M."/>
        </authorList>
    </citation>
    <scope>NUCLEOTIDE SEQUENCE [LARGE SCALE GENOMIC DNA]</scope>
    <source>
        <strain evidence="4 5">FSL H7-0744</strain>
    </source>
</reference>
<proteinExistence type="predicted"/>
<evidence type="ECO:0000313" key="5">
    <source>
        <dbReference type="Proteomes" id="UP000187412"/>
    </source>
</evidence>
<feature type="region of interest" description="Disordered" evidence="1">
    <location>
        <begin position="25"/>
        <end position="91"/>
    </location>
</feature>
<protein>
    <recommendedName>
        <fullName evidence="3">GerMN domain-containing protein</fullName>
    </recommendedName>
</protein>
<evidence type="ECO:0000313" key="4">
    <source>
        <dbReference type="EMBL" id="OMD50782.1"/>
    </source>
</evidence>
<dbReference type="InterPro" id="IPR019606">
    <property type="entry name" value="GerMN"/>
</dbReference>
<keyword evidence="5" id="KW-1185">Reference proteome</keyword>
<evidence type="ECO:0000256" key="1">
    <source>
        <dbReference type="SAM" id="MobiDB-lite"/>
    </source>
</evidence>
<sequence>MNKKLTYAGVAALLLLVISGCGDKPAAAPADEAGQNSPTVVSGAEGNNGNGDSKSDSNSNAGGLNTPATAEPVSTDAPVATDKPVEVDKQSQSISTYYTDSQQMELVKAAAKISFANDTEKYTEAFKTLQNSDKADMIPLWSGIELKSLKFTDGQVVMDIHKPAEAQLGAGGESMAISALAQLFFQFEEVKSVELLVDGEQVESLMGHVDLEHPITRENSAL</sequence>
<feature type="signal peptide" evidence="2">
    <location>
        <begin position="1"/>
        <end position="26"/>
    </location>
</feature>
<feature type="domain" description="GerMN" evidence="3">
    <location>
        <begin position="97"/>
        <end position="203"/>
    </location>
</feature>
<keyword evidence="2" id="KW-0732">Signal</keyword>
<comment type="caution">
    <text evidence="4">The sequence shown here is derived from an EMBL/GenBank/DDBJ whole genome shotgun (WGS) entry which is preliminary data.</text>
</comment>
<dbReference type="Pfam" id="PF10646">
    <property type="entry name" value="Germane"/>
    <property type="match status" value="1"/>
</dbReference>
<evidence type="ECO:0000256" key="2">
    <source>
        <dbReference type="SAM" id="SignalP"/>
    </source>
</evidence>
<dbReference type="Proteomes" id="UP000187412">
    <property type="component" value="Unassembled WGS sequence"/>
</dbReference>
<evidence type="ECO:0000259" key="3">
    <source>
        <dbReference type="Pfam" id="PF10646"/>
    </source>
</evidence>
<accession>A0ABX3HMM1</accession>